<evidence type="ECO:0000313" key="1">
    <source>
        <dbReference type="EMBL" id="MED6162142.1"/>
    </source>
</evidence>
<protein>
    <submittedName>
        <fullName evidence="1">Uncharacterized protein</fullName>
    </submittedName>
</protein>
<dbReference type="EMBL" id="JASCZI010121536">
    <property type="protein sequence ID" value="MED6162142.1"/>
    <property type="molecule type" value="Genomic_DNA"/>
</dbReference>
<gene>
    <name evidence="1" type="ORF">PIB30_067554</name>
</gene>
<accession>A0ABU6ULE4</accession>
<organism evidence="1 2">
    <name type="scientific">Stylosanthes scabra</name>
    <dbReference type="NCBI Taxonomy" id="79078"/>
    <lineage>
        <taxon>Eukaryota</taxon>
        <taxon>Viridiplantae</taxon>
        <taxon>Streptophyta</taxon>
        <taxon>Embryophyta</taxon>
        <taxon>Tracheophyta</taxon>
        <taxon>Spermatophyta</taxon>
        <taxon>Magnoliopsida</taxon>
        <taxon>eudicotyledons</taxon>
        <taxon>Gunneridae</taxon>
        <taxon>Pentapetalae</taxon>
        <taxon>rosids</taxon>
        <taxon>fabids</taxon>
        <taxon>Fabales</taxon>
        <taxon>Fabaceae</taxon>
        <taxon>Papilionoideae</taxon>
        <taxon>50 kb inversion clade</taxon>
        <taxon>dalbergioids sensu lato</taxon>
        <taxon>Dalbergieae</taxon>
        <taxon>Pterocarpus clade</taxon>
        <taxon>Stylosanthes</taxon>
    </lineage>
</organism>
<reference evidence="1 2" key="1">
    <citation type="journal article" date="2023" name="Plants (Basel)">
        <title>Bridging the Gap: Combining Genomics and Transcriptomics Approaches to Understand Stylosanthes scabra, an Orphan Legume from the Brazilian Caatinga.</title>
        <authorList>
            <person name="Ferreira-Neto J.R.C."/>
            <person name="da Silva M.D."/>
            <person name="Binneck E."/>
            <person name="de Melo N.F."/>
            <person name="da Silva R.H."/>
            <person name="de Melo A.L.T.M."/>
            <person name="Pandolfi V."/>
            <person name="Bustamante F.O."/>
            <person name="Brasileiro-Vidal A.C."/>
            <person name="Benko-Iseppon A.M."/>
        </authorList>
    </citation>
    <scope>NUCLEOTIDE SEQUENCE [LARGE SCALE GENOMIC DNA]</scope>
    <source>
        <tissue evidence="1">Leaves</tissue>
    </source>
</reference>
<sequence length="154" mass="16645">MVLVCPPDPHLRPSAFDTTLRSPTMPRRSLCRGARQIATVLVCPPVLPLQRLAFNLWVEPAVSPPHRTHRHSYACCPPLLPPRLPHRFSDRPSAPSFSSSSGSGAPGIGSRYGVSSFLTLGFRQRPLMAGVGLRVEHSTLPSAHASPCGVPRIC</sequence>
<dbReference type="Proteomes" id="UP001341840">
    <property type="component" value="Unassembled WGS sequence"/>
</dbReference>
<comment type="caution">
    <text evidence="1">The sequence shown here is derived from an EMBL/GenBank/DDBJ whole genome shotgun (WGS) entry which is preliminary data.</text>
</comment>
<keyword evidence="2" id="KW-1185">Reference proteome</keyword>
<name>A0ABU6ULE4_9FABA</name>
<evidence type="ECO:0000313" key="2">
    <source>
        <dbReference type="Proteomes" id="UP001341840"/>
    </source>
</evidence>
<proteinExistence type="predicted"/>